<sequence>MKQQILFLREQDFTKDDTRMKIMHRVRWLRLMGLIETISIESPWVICKVRKIVRLR</sequence>
<protein>
    <submittedName>
        <fullName evidence="1">Uncharacterized protein</fullName>
    </submittedName>
</protein>
<organism evidence="1">
    <name type="scientific">marine sediment metagenome</name>
    <dbReference type="NCBI Taxonomy" id="412755"/>
    <lineage>
        <taxon>unclassified sequences</taxon>
        <taxon>metagenomes</taxon>
        <taxon>ecological metagenomes</taxon>
    </lineage>
</organism>
<proteinExistence type="predicted"/>
<comment type="caution">
    <text evidence="1">The sequence shown here is derived from an EMBL/GenBank/DDBJ whole genome shotgun (WGS) entry which is preliminary data.</text>
</comment>
<reference evidence="1" key="1">
    <citation type="journal article" date="2015" name="Nature">
        <title>Complex archaea that bridge the gap between prokaryotes and eukaryotes.</title>
        <authorList>
            <person name="Spang A."/>
            <person name="Saw J.H."/>
            <person name="Jorgensen S.L."/>
            <person name="Zaremba-Niedzwiedzka K."/>
            <person name="Martijn J."/>
            <person name="Lind A.E."/>
            <person name="van Eijk R."/>
            <person name="Schleper C."/>
            <person name="Guy L."/>
            <person name="Ettema T.J."/>
        </authorList>
    </citation>
    <scope>NUCLEOTIDE SEQUENCE</scope>
</reference>
<evidence type="ECO:0000313" key="1">
    <source>
        <dbReference type="EMBL" id="KKN05921.1"/>
    </source>
</evidence>
<dbReference type="AlphaFoldDB" id="A0A0F9PY16"/>
<accession>A0A0F9PY16</accession>
<name>A0A0F9PY16_9ZZZZ</name>
<gene>
    <name evidence="1" type="ORF">LCGC14_1082500</name>
</gene>
<dbReference type="EMBL" id="LAZR01004747">
    <property type="protein sequence ID" value="KKN05921.1"/>
    <property type="molecule type" value="Genomic_DNA"/>
</dbReference>